<dbReference type="AlphaFoldDB" id="E4U420"/>
<accession>E4U420</accession>
<dbReference type="HOGENOM" id="CLU_009098_1_0_7"/>
<keyword evidence="3" id="KW-0238">DNA-binding</keyword>
<protein>
    <submittedName>
        <fullName evidence="7">Transposase Tn3 family protein</fullName>
    </submittedName>
</protein>
<evidence type="ECO:0000313" key="8">
    <source>
        <dbReference type="Proteomes" id="UP000008721"/>
    </source>
</evidence>
<dbReference type="GO" id="GO:0003677">
    <property type="term" value="F:DNA binding"/>
    <property type="evidence" value="ECO:0007669"/>
    <property type="project" value="UniProtKB-KW"/>
</dbReference>
<dbReference type="InterPro" id="IPR047653">
    <property type="entry name" value="Tn3-like_transpos"/>
</dbReference>
<feature type="domain" description="DUF4158" evidence="6">
    <location>
        <begin position="6"/>
        <end position="167"/>
    </location>
</feature>
<evidence type="ECO:0000256" key="3">
    <source>
        <dbReference type="ARBA" id="ARBA00023125"/>
    </source>
</evidence>
<dbReference type="InterPro" id="IPR002513">
    <property type="entry name" value="Tn3_Tnp_DDE_dom"/>
</dbReference>
<dbReference type="Proteomes" id="UP000008721">
    <property type="component" value="Plasmid pSULKU03"/>
</dbReference>
<keyword evidence="2" id="KW-0815">Transposition</keyword>
<dbReference type="GO" id="GO:0004803">
    <property type="term" value="F:transposase activity"/>
    <property type="evidence" value="ECO:0007669"/>
    <property type="project" value="InterPro"/>
</dbReference>
<dbReference type="Pfam" id="PF13700">
    <property type="entry name" value="DUF4158"/>
    <property type="match status" value="1"/>
</dbReference>
<dbReference type="KEGG" id="sku:Sulku_2788"/>
<evidence type="ECO:0000259" key="6">
    <source>
        <dbReference type="Pfam" id="PF13700"/>
    </source>
</evidence>
<gene>
    <name evidence="7" type="ordered locus">Sulku_2788</name>
</gene>
<dbReference type="RefSeq" id="WP_013450044.1">
    <property type="nucleotide sequence ID" value="NC_014756.1"/>
</dbReference>
<dbReference type="GO" id="GO:0006313">
    <property type="term" value="P:DNA transposition"/>
    <property type="evidence" value="ECO:0007669"/>
    <property type="project" value="InterPro"/>
</dbReference>
<sequence>MPRKKILSSLQREMLEKLPEQFEELAKHYLLTSDDLEFISQRRRSSNKLGFALSLCMMRYPGRTLKIDEIPPKALVEFIAEQLGLNYEDFLGYALRAETRREHQYLLMQKYGYKNFNDRYLKEMVRWLTPIAIENHKGIFLLQTLMHEMRYRKILLPSLLQIESMVSLSLSRAEKIIQQTVTSFLNKKNMQLLDDLLAFDVSVGQSIFSWLRQSESRPTSANMLVIMERLQTIKRLEISETISSRVSQIRMQQYSREGYRISISHLRQYEPKRRYTLIAITLLEIQKALIDDAITMHDRIIGSLMRRSQNRFHQTIQDGDKKAKELIRFFSRTSQLLIESRNNGANPWESIDLHIGWDSFLQSVQEATSLSEPIKQDHLAFIETHYVQMRKYTSRFLEEFDFKASAGGGDVMDAIRLLQELNSKNKRKLPEDAPVTFIPSRWKPFIYTEEGMDRRYYELCALSELKNRLRSGDIWIEGSKQYLDFDSYLMTRHSYSEMKSQNNLPIAVEIDFSRYLINRQKQLGESIDELSDMIKDGTIADVEFTQNGYSIKPYRTDGAPKEATNIIRYVANLLPRIKITDLLIEVDTWTKFSDQFTHLRSGMTSTDKKALFAAILSDGINLGHQKMADACADISVGRLRSASDWYIRDENYSSALAQITNHHHQTSLVKNWGDGTTSSSDGQRFPTGGTGDALGGYNAKYGTQPGVVFYTHISDQYSPFHTQIIHANARDATYVLDGLLYHESDLKIEEHYTDTAGFTDHVFALCHLLGFKFAPRIRDIADTKLFALEGVEVPEKFNNIITGSLKIKDMQQNWDDVLRLAASIKIGTASASLLIRKLASYPRQNRLALAIRDVGRIERTLFILEWLKNPSLRSRVQIGLNKGEARNSLARTVFFNRLGEVRDRTFENQLYRASGLNLIVAAIILWNTVYLEKAIEQAKKEIEIPDEFLKYFSPLGWEHINLTGDYVWRMEP</sequence>
<feature type="domain" description="Tn3 transposase DDE" evidence="5">
    <location>
        <begin position="581"/>
        <end position="966"/>
    </location>
</feature>
<dbReference type="InterPro" id="IPR025296">
    <property type="entry name" value="DUF4158"/>
</dbReference>
<dbReference type="NCBIfam" id="NF033527">
    <property type="entry name" value="transpos_Tn3"/>
    <property type="match status" value="1"/>
</dbReference>
<name>E4U420_SULKY</name>
<dbReference type="OrthoDB" id="5368451at2"/>
<proteinExistence type="inferred from homology"/>
<reference evidence="7 8" key="1">
    <citation type="journal article" date="2012" name="Stand. Genomic Sci.">
        <title>Complete genome sequence of the sulfur compounds oxidizing chemolithoautotroph Sulfuricurvum kujiense type strain (YK-1(T)).</title>
        <authorList>
            <person name="Han C."/>
            <person name="Kotsyurbenko O."/>
            <person name="Chertkov O."/>
            <person name="Held B."/>
            <person name="Lapidus A."/>
            <person name="Nolan M."/>
            <person name="Lucas S."/>
            <person name="Hammon N."/>
            <person name="Deshpande S."/>
            <person name="Cheng J.F."/>
            <person name="Tapia R."/>
            <person name="Goodwin L.A."/>
            <person name="Pitluck S."/>
            <person name="Liolios K."/>
            <person name="Pagani I."/>
            <person name="Ivanova N."/>
            <person name="Mavromatis K."/>
            <person name="Mikhailova N."/>
            <person name="Pati A."/>
            <person name="Chen A."/>
            <person name="Palaniappan K."/>
            <person name="Land M."/>
            <person name="Hauser L."/>
            <person name="Chang Y.J."/>
            <person name="Jeffries C.D."/>
            <person name="Brambilla E.M."/>
            <person name="Rohde M."/>
            <person name="Spring S."/>
            <person name="Sikorski J."/>
            <person name="Goker M."/>
            <person name="Woyke T."/>
            <person name="Bristow J."/>
            <person name="Eisen J.A."/>
            <person name="Markowitz V."/>
            <person name="Hugenholtz P."/>
            <person name="Kyrpides N.C."/>
            <person name="Klenk H.P."/>
            <person name="Detter J.C."/>
        </authorList>
    </citation>
    <scope>NUCLEOTIDE SEQUENCE [LARGE SCALE GENOMIC DNA]</scope>
    <source>
        <strain evidence="8">ATCC BAA-921 / DSM 16994 / JCM 11577 / YK-1</strain>
    </source>
</reference>
<dbReference type="Pfam" id="PF01526">
    <property type="entry name" value="DDE_Tnp_Tn3"/>
    <property type="match status" value="1"/>
</dbReference>
<evidence type="ECO:0000256" key="4">
    <source>
        <dbReference type="ARBA" id="ARBA00023172"/>
    </source>
</evidence>
<evidence type="ECO:0000313" key="7">
    <source>
        <dbReference type="EMBL" id="ADR35436.1"/>
    </source>
</evidence>
<evidence type="ECO:0000259" key="5">
    <source>
        <dbReference type="Pfam" id="PF01526"/>
    </source>
</evidence>
<keyword evidence="8" id="KW-1185">Reference proteome</keyword>
<keyword evidence="4" id="KW-0233">DNA recombination</keyword>
<keyword evidence="7" id="KW-0614">Plasmid</keyword>
<evidence type="ECO:0000256" key="1">
    <source>
        <dbReference type="ARBA" id="ARBA00009402"/>
    </source>
</evidence>
<geneLocation type="plasmid" evidence="7 8">
    <name>pSULKU03</name>
</geneLocation>
<evidence type="ECO:0000256" key="2">
    <source>
        <dbReference type="ARBA" id="ARBA00022578"/>
    </source>
</evidence>
<comment type="similarity">
    <text evidence="1">Belongs to the transposase 7 family.</text>
</comment>
<organism evidence="7 8">
    <name type="scientific">Sulfuricurvum kujiense (strain ATCC BAA-921 / DSM 16994 / JCM 11577 / YK-1)</name>
    <dbReference type="NCBI Taxonomy" id="709032"/>
    <lineage>
        <taxon>Bacteria</taxon>
        <taxon>Pseudomonadati</taxon>
        <taxon>Campylobacterota</taxon>
        <taxon>Epsilonproteobacteria</taxon>
        <taxon>Campylobacterales</taxon>
        <taxon>Sulfurimonadaceae</taxon>
        <taxon>Sulfuricurvum</taxon>
    </lineage>
</organism>
<dbReference type="EMBL" id="CP002358">
    <property type="protein sequence ID" value="ADR35436.1"/>
    <property type="molecule type" value="Genomic_DNA"/>
</dbReference>